<dbReference type="Pfam" id="PF00583">
    <property type="entry name" value="Acetyltransf_1"/>
    <property type="match status" value="2"/>
</dbReference>
<dbReference type="Gene3D" id="3.40.630.30">
    <property type="match status" value="1"/>
</dbReference>
<reference evidence="4 5" key="1">
    <citation type="submission" date="2023-07" db="EMBL/GenBank/DDBJ databases">
        <title>Sequencing the genomes of 1000 actinobacteria strains.</title>
        <authorList>
            <person name="Klenk H.-P."/>
        </authorList>
    </citation>
    <scope>NUCLEOTIDE SEQUENCE [LARGE SCALE GENOMIC DNA]</scope>
    <source>
        <strain evidence="4 5">DSM 44711</strain>
    </source>
</reference>
<name>A0AAE4CSA5_9ACTN</name>
<gene>
    <name evidence="4" type="ORF">J2S44_004171</name>
</gene>
<dbReference type="AlphaFoldDB" id="A0AAE4CSA5"/>
<keyword evidence="1" id="KW-0808">Transferase</keyword>
<dbReference type="PANTHER" id="PTHR43877">
    <property type="entry name" value="AMINOALKYLPHOSPHONATE N-ACETYLTRANSFERASE-RELATED-RELATED"/>
    <property type="match status" value="1"/>
</dbReference>
<protein>
    <submittedName>
        <fullName evidence="4">GNAT superfamily N-acetyltransferase</fullName>
    </submittedName>
</protein>
<comment type="caution">
    <text evidence="4">The sequence shown here is derived from an EMBL/GenBank/DDBJ whole genome shotgun (WGS) entry which is preliminary data.</text>
</comment>
<dbReference type="Proteomes" id="UP001183629">
    <property type="component" value="Unassembled WGS sequence"/>
</dbReference>
<proteinExistence type="predicted"/>
<evidence type="ECO:0000313" key="4">
    <source>
        <dbReference type="EMBL" id="MDR7323921.1"/>
    </source>
</evidence>
<dbReference type="InterPro" id="IPR050832">
    <property type="entry name" value="Bact_Acetyltransf"/>
</dbReference>
<organism evidence="4 5">
    <name type="scientific">Catenuloplanes niger</name>
    <dbReference type="NCBI Taxonomy" id="587534"/>
    <lineage>
        <taxon>Bacteria</taxon>
        <taxon>Bacillati</taxon>
        <taxon>Actinomycetota</taxon>
        <taxon>Actinomycetes</taxon>
        <taxon>Micromonosporales</taxon>
        <taxon>Micromonosporaceae</taxon>
        <taxon>Catenuloplanes</taxon>
    </lineage>
</organism>
<evidence type="ECO:0000256" key="1">
    <source>
        <dbReference type="ARBA" id="ARBA00022679"/>
    </source>
</evidence>
<dbReference type="RefSeq" id="WP_310416539.1">
    <property type="nucleotide sequence ID" value="NZ_JAVDYC010000001.1"/>
</dbReference>
<evidence type="ECO:0000256" key="2">
    <source>
        <dbReference type="ARBA" id="ARBA00023315"/>
    </source>
</evidence>
<evidence type="ECO:0000313" key="5">
    <source>
        <dbReference type="Proteomes" id="UP001183629"/>
    </source>
</evidence>
<dbReference type="SUPFAM" id="SSF55729">
    <property type="entry name" value="Acyl-CoA N-acyltransferases (Nat)"/>
    <property type="match status" value="2"/>
</dbReference>
<dbReference type="InterPro" id="IPR000182">
    <property type="entry name" value="GNAT_dom"/>
</dbReference>
<dbReference type="EMBL" id="JAVDYC010000001">
    <property type="protein sequence ID" value="MDR7323921.1"/>
    <property type="molecule type" value="Genomic_DNA"/>
</dbReference>
<dbReference type="CDD" id="cd04301">
    <property type="entry name" value="NAT_SF"/>
    <property type="match status" value="1"/>
</dbReference>
<dbReference type="PROSITE" id="PS51186">
    <property type="entry name" value="GNAT"/>
    <property type="match status" value="1"/>
</dbReference>
<keyword evidence="5" id="KW-1185">Reference proteome</keyword>
<dbReference type="GO" id="GO:0016747">
    <property type="term" value="F:acyltransferase activity, transferring groups other than amino-acyl groups"/>
    <property type="evidence" value="ECO:0007669"/>
    <property type="project" value="InterPro"/>
</dbReference>
<accession>A0AAE4CSA5</accession>
<dbReference type="InterPro" id="IPR016181">
    <property type="entry name" value="Acyl_CoA_acyltransferase"/>
</dbReference>
<feature type="domain" description="N-acetyltransferase" evidence="3">
    <location>
        <begin position="21"/>
        <end position="168"/>
    </location>
</feature>
<evidence type="ECO:0000259" key="3">
    <source>
        <dbReference type="PROSITE" id="PS51186"/>
    </source>
</evidence>
<sequence length="337" mass="37149">MSLRIAAFDPADDTTCGEAAAIMRLASLAETPDMPALSPRRYVARFRNPQLGERRLGFLARLDGVAVGAGLLILPDEQNREAAMIELHVLPTHRRRGVGRALHDRLTGIIRAENRSTVLANTSESLPGGPARPGDGSAFAAALGYQRASTAHGQLLDLRDVPAERLLARVTPHTGGYSPVVWSGDVPEADVADIAYLNARLIEDAPTGDLEWEAEKPDPSVIRNYERTYRDKGSTLFHAAMRDDRTGRLVAWTMIEQLDDPSSWGWQQITLVDPAHRGHRLGLAVKLHNHLQVRARAPELHHVHTWNSDANHHMIAINAELGFRPSGATVDWQIHLR</sequence>
<keyword evidence="2" id="KW-0012">Acyltransferase</keyword>